<name>A0A9P9BU02_9PEZI</name>
<feature type="region of interest" description="Disordered" evidence="6">
    <location>
        <begin position="67"/>
        <end position="90"/>
    </location>
</feature>
<dbReference type="Pfam" id="PF00172">
    <property type="entry name" value="Zn_clus"/>
    <property type="match status" value="1"/>
</dbReference>
<evidence type="ECO:0000256" key="5">
    <source>
        <dbReference type="ARBA" id="ARBA00023242"/>
    </source>
</evidence>
<evidence type="ECO:0000256" key="6">
    <source>
        <dbReference type="SAM" id="MobiDB-lite"/>
    </source>
</evidence>
<evidence type="ECO:0000256" key="4">
    <source>
        <dbReference type="ARBA" id="ARBA00023163"/>
    </source>
</evidence>
<feature type="domain" description="Zn(2)-C6 fungal-type" evidence="7">
    <location>
        <begin position="34"/>
        <end position="64"/>
    </location>
</feature>
<dbReference type="Pfam" id="PF04082">
    <property type="entry name" value="Fungal_trans"/>
    <property type="match status" value="1"/>
</dbReference>
<reference evidence="8" key="1">
    <citation type="journal article" date="2021" name="Nat. Commun.">
        <title>Genetic determinants of endophytism in the Arabidopsis root mycobiome.</title>
        <authorList>
            <person name="Mesny F."/>
            <person name="Miyauchi S."/>
            <person name="Thiergart T."/>
            <person name="Pickel B."/>
            <person name="Atanasova L."/>
            <person name="Karlsson M."/>
            <person name="Huettel B."/>
            <person name="Barry K.W."/>
            <person name="Haridas S."/>
            <person name="Chen C."/>
            <person name="Bauer D."/>
            <person name="Andreopoulos W."/>
            <person name="Pangilinan J."/>
            <person name="LaButti K."/>
            <person name="Riley R."/>
            <person name="Lipzen A."/>
            <person name="Clum A."/>
            <person name="Drula E."/>
            <person name="Henrissat B."/>
            <person name="Kohler A."/>
            <person name="Grigoriev I.V."/>
            <person name="Martin F.M."/>
            <person name="Hacquard S."/>
        </authorList>
    </citation>
    <scope>NUCLEOTIDE SEQUENCE</scope>
    <source>
        <strain evidence="8">MPI-CAGE-CH-0230</strain>
    </source>
</reference>
<dbReference type="SMART" id="SM00066">
    <property type="entry name" value="GAL4"/>
    <property type="match status" value="1"/>
</dbReference>
<dbReference type="CDD" id="cd00067">
    <property type="entry name" value="GAL4"/>
    <property type="match status" value="1"/>
</dbReference>
<keyword evidence="9" id="KW-1185">Reference proteome</keyword>
<dbReference type="GO" id="GO:0003677">
    <property type="term" value="F:DNA binding"/>
    <property type="evidence" value="ECO:0007669"/>
    <property type="project" value="InterPro"/>
</dbReference>
<dbReference type="Gene3D" id="4.10.240.10">
    <property type="entry name" value="Zn(2)-C6 fungal-type DNA-binding domain"/>
    <property type="match status" value="1"/>
</dbReference>
<sequence length="695" mass="77211">MINKSDLLRRHAARHEADDIAAAGGLAAVRKTRACDACRANKTRCSGNGPQCTLCTKRGVECTFQDDDRTGTNTAVPGDPLNQGTTPSSTVSMTASTAGSLENRLNNLPPALVEFLHSCSVQPNPSKPHPEPVSFGRTGVTPRLPSPPAYSPVTDSGSLLDAVYELLISSNGSSYLGSNMAASPRFEAWVTSCANSYFEWFHPRWPVMHAPSTSMSSSSISLVAIILMVGCWFQDKPEDKPAVWRMFNLMMKIGYEKLPMCASKAKTGPWPLDIFQGMLILVVFGMSWGDDETLVRSSHLCSLLVSVLRGTGLFSKDEMEYQKEKYQPGTWAPFVLARDEHWKQLAMSLYFVDNYLSIILGTPPAIEGDELFERVVASYALWNAHPIPTHTVRMREEPAERSMVTMDAIACGEAGPTAWSLFEDARLAYCGLQHTIWRHNQRRQRQRRKSAVVDEVASLVLRDATLKHLDAWAMRLNRLIIDCADQAAQMGHGDLEAFPLAAYRGGENHPGKERWRGTPLQRAMAQGYECALLYHLLSMRLCMHPTLFGAGAGLWQPWSRMGAAMTMDGAEDAELQRWAMSDDGRRALWHAMAALKFVEKEGVRHGYPRAHQGHLEDAAVSSSVTVVGRWMVSNTETVPCDPRTGEHHGVRVEDPWKQTESPARLMDEVETCMCQLEQWLAEWHAKALRAHDSVS</sequence>
<dbReference type="InterPro" id="IPR007219">
    <property type="entry name" value="XnlR_reg_dom"/>
</dbReference>
<dbReference type="GeneID" id="70192646"/>
<evidence type="ECO:0000259" key="7">
    <source>
        <dbReference type="PROSITE" id="PS50048"/>
    </source>
</evidence>
<dbReference type="GO" id="GO:0000981">
    <property type="term" value="F:DNA-binding transcription factor activity, RNA polymerase II-specific"/>
    <property type="evidence" value="ECO:0007669"/>
    <property type="project" value="InterPro"/>
</dbReference>
<protein>
    <recommendedName>
        <fullName evidence="7">Zn(2)-C6 fungal-type domain-containing protein</fullName>
    </recommendedName>
</protein>
<dbReference type="GO" id="GO:0008270">
    <property type="term" value="F:zinc ion binding"/>
    <property type="evidence" value="ECO:0007669"/>
    <property type="project" value="InterPro"/>
</dbReference>
<dbReference type="GO" id="GO:0006351">
    <property type="term" value="P:DNA-templated transcription"/>
    <property type="evidence" value="ECO:0007669"/>
    <property type="project" value="InterPro"/>
</dbReference>
<keyword evidence="3" id="KW-0805">Transcription regulation</keyword>
<dbReference type="CDD" id="cd12148">
    <property type="entry name" value="fungal_TF_MHR"/>
    <property type="match status" value="1"/>
</dbReference>
<dbReference type="PANTHER" id="PTHR47660:SF2">
    <property type="entry name" value="TRANSCRIPTION FACTOR WITH C2H2 AND ZN(2)-CYS(6) DNA BINDING DOMAIN (EUROFUNG)"/>
    <property type="match status" value="1"/>
</dbReference>
<keyword evidence="1" id="KW-0479">Metal-binding</keyword>
<dbReference type="Proteomes" id="UP000756346">
    <property type="component" value="Unassembled WGS sequence"/>
</dbReference>
<dbReference type="AlphaFoldDB" id="A0A9P9BU02"/>
<accession>A0A9P9BU02</accession>
<dbReference type="EMBL" id="JAGTJQ010000002">
    <property type="protein sequence ID" value="KAH7037091.1"/>
    <property type="molecule type" value="Genomic_DNA"/>
</dbReference>
<dbReference type="RefSeq" id="XP_046016212.1">
    <property type="nucleotide sequence ID" value="XM_046163100.1"/>
</dbReference>
<keyword evidence="5" id="KW-0539">Nucleus</keyword>
<comment type="caution">
    <text evidence="8">The sequence shown here is derived from an EMBL/GenBank/DDBJ whole genome shotgun (WGS) entry which is preliminary data.</text>
</comment>
<dbReference type="OrthoDB" id="654211at2759"/>
<keyword evidence="4" id="KW-0804">Transcription</keyword>
<dbReference type="InterPro" id="IPR036864">
    <property type="entry name" value="Zn2-C6_fun-type_DNA-bd_sf"/>
</dbReference>
<evidence type="ECO:0000313" key="8">
    <source>
        <dbReference type="EMBL" id="KAH7037091.1"/>
    </source>
</evidence>
<keyword evidence="2" id="KW-0862">Zinc</keyword>
<dbReference type="InterPro" id="IPR001138">
    <property type="entry name" value="Zn2Cys6_DnaBD"/>
</dbReference>
<gene>
    <name evidence="8" type="ORF">B0I36DRAFT_61654</name>
</gene>
<proteinExistence type="predicted"/>
<dbReference type="SUPFAM" id="SSF57701">
    <property type="entry name" value="Zn2/Cys6 DNA-binding domain"/>
    <property type="match status" value="1"/>
</dbReference>
<evidence type="ECO:0000256" key="3">
    <source>
        <dbReference type="ARBA" id="ARBA00023015"/>
    </source>
</evidence>
<evidence type="ECO:0000256" key="2">
    <source>
        <dbReference type="ARBA" id="ARBA00022833"/>
    </source>
</evidence>
<evidence type="ECO:0000256" key="1">
    <source>
        <dbReference type="ARBA" id="ARBA00022723"/>
    </source>
</evidence>
<dbReference type="PROSITE" id="PS00463">
    <property type="entry name" value="ZN2_CY6_FUNGAL_1"/>
    <property type="match status" value="1"/>
</dbReference>
<evidence type="ECO:0000313" key="9">
    <source>
        <dbReference type="Proteomes" id="UP000756346"/>
    </source>
</evidence>
<dbReference type="PROSITE" id="PS50048">
    <property type="entry name" value="ZN2_CY6_FUNGAL_2"/>
    <property type="match status" value="1"/>
</dbReference>
<organism evidence="8 9">
    <name type="scientific">Microdochium trichocladiopsis</name>
    <dbReference type="NCBI Taxonomy" id="1682393"/>
    <lineage>
        <taxon>Eukaryota</taxon>
        <taxon>Fungi</taxon>
        <taxon>Dikarya</taxon>
        <taxon>Ascomycota</taxon>
        <taxon>Pezizomycotina</taxon>
        <taxon>Sordariomycetes</taxon>
        <taxon>Xylariomycetidae</taxon>
        <taxon>Xylariales</taxon>
        <taxon>Microdochiaceae</taxon>
        <taxon>Microdochium</taxon>
    </lineage>
</organism>
<dbReference type="PANTHER" id="PTHR47660">
    <property type="entry name" value="TRANSCRIPTION FACTOR WITH C2H2 AND ZN(2)-CYS(6) DNA BINDING DOMAIN (EUROFUNG)-RELATED-RELATED"/>
    <property type="match status" value="1"/>
</dbReference>